<keyword evidence="1" id="KW-0614">Plasmid</keyword>
<protein>
    <submittedName>
        <fullName evidence="1">Uncharacterized protein</fullName>
    </submittedName>
</protein>
<evidence type="ECO:0000313" key="1">
    <source>
        <dbReference type="EMBL" id="AHG93719.1"/>
    </source>
</evidence>
<reference evidence="1 2" key="1">
    <citation type="journal article" date="2014" name="Genome Announc.">
        <title>Genome Sequence and Methylome of Soil Bacterium Gemmatirosa kalamazoonensis KBS708T, a Member of the Rarely Cultivated Gemmatimonadetes Phylum.</title>
        <authorList>
            <person name="Debruyn J.M."/>
            <person name="Radosevich M."/>
            <person name="Wommack K.E."/>
            <person name="Polson S.W."/>
            <person name="Hauser L.J."/>
            <person name="Fawaz M.N."/>
            <person name="Korlach J."/>
            <person name="Tsai Y.C."/>
        </authorList>
    </citation>
    <scope>NUCLEOTIDE SEQUENCE [LARGE SCALE GENOMIC DNA]</scope>
    <source>
        <strain evidence="1 2">KBS708</strain>
        <plasmid evidence="2">Plasmid 2</plasmid>
    </source>
</reference>
<keyword evidence="2" id="KW-1185">Reference proteome</keyword>
<gene>
    <name evidence="1" type="ORF">J421_6184</name>
</gene>
<sequence length="236" mass="25917">MAAAIRHRPRALGRAARVRRHPGAVHLRGGKESSIPWIEKGFPGKPLSLKTKVDQSLGLLVARDGYDRKQAQDAGHLVVTRVAAGFQLVGAKAATSPLPTSPTTAQWARDGVVVDGTKKLPFTSDYDLAAVLPVDLNYTRDLGQHVLEGSVTSPWAEQLRTDLNRAFGSERFRHGPQAQLDQRLANATDKSEWIVAFAPTRDVYADQTPATVGDQTVQFRKLLVRLYPQKAHVFNQ</sequence>
<dbReference type="RefSeq" id="WP_025415011.1">
    <property type="nucleotide sequence ID" value="NZ_CP007130.1"/>
</dbReference>
<dbReference type="Proteomes" id="UP000019151">
    <property type="component" value="Plasmid 2"/>
</dbReference>
<dbReference type="OrthoDB" id="6628071at2"/>
<evidence type="ECO:0000313" key="2">
    <source>
        <dbReference type="Proteomes" id="UP000019151"/>
    </source>
</evidence>
<accession>W0RRX6</accession>
<dbReference type="KEGG" id="gba:J421_6184"/>
<name>W0RRX6_9BACT</name>
<dbReference type="InParanoid" id="W0RRX6"/>
<proteinExistence type="predicted"/>
<geneLocation type="plasmid" evidence="1 2">
    <name>2</name>
</geneLocation>
<dbReference type="AlphaFoldDB" id="W0RRX6"/>
<dbReference type="EMBL" id="CP007130">
    <property type="protein sequence ID" value="AHG93719.1"/>
    <property type="molecule type" value="Genomic_DNA"/>
</dbReference>
<dbReference type="HOGENOM" id="CLU_1174064_0_0_0"/>
<organism evidence="1 2">
    <name type="scientific">Gemmatirosa kalamazoonensis</name>
    <dbReference type="NCBI Taxonomy" id="861299"/>
    <lineage>
        <taxon>Bacteria</taxon>
        <taxon>Pseudomonadati</taxon>
        <taxon>Gemmatimonadota</taxon>
        <taxon>Gemmatimonadia</taxon>
        <taxon>Gemmatimonadales</taxon>
        <taxon>Gemmatimonadaceae</taxon>
        <taxon>Gemmatirosa</taxon>
    </lineage>
</organism>